<comment type="subcellular location">
    <subcellularLocation>
        <location evidence="2">Mitochondrion inner membrane</location>
        <topology evidence="2">Peripheral membrane protein</topology>
        <orientation evidence="2">Matrix side</orientation>
    </subcellularLocation>
</comment>
<dbReference type="InterPro" id="IPR016464">
    <property type="entry name" value="NADH_Ub_cplx-1_asu_su-2"/>
</dbReference>
<dbReference type="SUPFAM" id="SSF52833">
    <property type="entry name" value="Thioredoxin-like"/>
    <property type="match status" value="1"/>
</dbReference>
<dbReference type="PANTHER" id="PTHR12878">
    <property type="entry name" value="NADH-UBIQUINONE OXIDOREDUCTASE B8 SUBUNIT"/>
    <property type="match status" value="1"/>
</dbReference>
<keyword evidence="12" id="KW-1185">Reference proteome</keyword>
<feature type="domain" description="Ribosomal protein/NADH dehydrogenase" evidence="10">
    <location>
        <begin position="20"/>
        <end position="94"/>
    </location>
</feature>
<dbReference type="SMART" id="SM00916">
    <property type="entry name" value="L51_S25_CI-B8"/>
    <property type="match status" value="1"/>
</dbReference>
<keyword evidence="7" id="KW-0249">Electron transport</keyword>
<evidence type="ECO:0000256" key="4">
    <source>
        <dbReference type="ARBA" id="ARBA00022448"/>
    </source>
</evidence>
<reference evidence="11 12" key="1">
    <citation type="submission" date="2022-07" db="EMBL/GenBank/DDBJ databases">
        <title>Genome-wide signatures of adaptation to extreme environments.</title>
        <authorList>
            <person name="Cho C.H."/>
            <person name="Yoon H.S."/>
        </authorList>
    </citation>
    <scope>NUCLEOTIDE SEQUENCE [LARGE SCALE GENOMIC DNA]</scope>
    <source>
        <strain evidence="11 12">DBV 063 E5</strain>
    </source>
</reference>
<evidence type="ECO:0000256" key="9">
    <source>
        <dbReference type="ARBA" id="ARBA00023136"/>
    </source>
</evidence>
<keyword evidence="5" id="KW-0679">Respiratory chain</keyword>
<keyword evidence="8" id="KW-0496">Mitochondrion</keyword>
<keyword evidence="9" id="KW-0472">Membrane</keyword>
<evidence type="ECO:0000256" key="7">
    <source>
        <dbReference type="ARBA" id="ARBA00022982"/>
    </source>
</evidence>
<evidence type="ECO:0000256" key="8">
    <source>
        <dbReference type="ARBA" id="ARBA00023128"/>
    </source>
</evidence>
<dbReference type="Proteomes" id="UP001301350">
    <property type="component" value="Unassembled WGS sequence"/>
</dbReference>
<dbReference type="Pfam" id="PF05047">
    <property type="entry name" value="L51_S25_CI-B8"/>
    <property type="match status" value="1"/>
</dbReference>
<protein>
    <recommendedName>
        <fullName evidence="10">Ribosomal protein/NADH dehydrogenase domain-containing protein</fullName>
    </recommendedName>
</protein>
<dbReference type="InterPro" id="IPR036249">
    <property type="entry name" value="Thioredoxin-like_sf"/>
</dbReference>
<gene>
    <name evidence="11" type="ORF">CDCA_CDCA01G0194</name>
</gene>
<keyword evidence="4" id="KW-0813">Transport</keyword>
<dbReference type="Gene3D" id="3.40.30.10">
    <property type="entry name" value="Glutaredoxin"/>
    <property type="match status" value="1"/>
</dbReference>
<keyword evidence="6" id="KW-0999">Mitochondrion inner membrane</keyword>
<dbReference type="AlphaFoldDB" id="A0AAV9IPU0"/>
<dbReference type="EMBL" id="JANCYW010000001">
    <property type="protein sequence ID" value="KAK4534169.1"/>
    <property type="molecule type" value="Genomic_DNA"/>
</dbReference>
<proteinExistence type="inferred from homology"/>
<dbReference type="PANTHER" id="PTHR12878:SF0">
    <property type="entry name" value="NADH DEHYDROGENASE [UBIQUINONE] 1 ALPHA SUBCOMPLEX SUBUNIT 2"/>
    <property type="match status" value="1"/>
</dbReference>
<evidence type="ECO:0000256" key="6">
    <source>
        <dbReference type="ARBA" id="ARBA00022792"/>
    </source>
</evidence>
<name>A0AAV9IPU0_CYACA</name>
<dbReference type="GO" id="GO:0005743">
    <property type="term" value="C:mitochondrial inner membrane"/>
    <property type="evidence" value="ECO:0007669"/>
    <property type="project" value="UniProtKB-SubCell"/>
</dbReference>
<evidence type="ECO:0000313" key="11">
    <source>
        <dbReference type="EMBL" id="KAK4534169.1"/>
    </source>
</evidence>
<evidence type="ECO:0000313" key="12">
    <source>
        <dbReference type="Proteomes" id="UP001301350"/>
    </source>
</evidence>
<organism evidence="11 12">
    <name type="scientific">Cyanidium caldarium</name>
    <name type="common">Red alga</name>
    <dbReference type="NCBI Taxonomy" id="2771"/>
    <lineage>
        <taxon>Eukaryota</taxon>
        <taxon>Rhodophyta</taxon>
        <taxon>Bangiophyceae</taxon>
        <taxon>Cyanidiales</taxon>
        <taxon>Cyanidiaceae</taxon>
        <taxon>Cyanidium</taxon>
    </lineage>
</organism>
<comment type="similarity">
    <text evidence="3">Belongs to the complex I NDUFA2 subunit family.</text>
</comment>
<evidence type="ECO:0000256" key="3">
    <source>
        <dbReference type="ARBA" id="ARBA00008939"/>
    </source>
</evidence>
<comment type="function">
    <text evidence="1">Accessory subunit of the mitochondrial membrane respiratory chain NADH dehydrogenase (Complex I), that is believed not to be involved in catalysis. Complex I functions in the transfer of electrons from NADH to the respiratory chain. The immediate electron acceptor for the enzyme is believed to be ubiquinone.</text>
</comment>
<evidence type="ECO:0000259" key="10">
    <source>
        <dbReference type="SMART" id="SM00916"/>
    </source>
</evidence>
<evidence type="ECO:0000256" key="1">
    <source>
        <dbReference type="ARBA" id="ARBA00003195"/>
    </source>
</evidence>
<evidence type="ECO:0000256" key="2">
    <source>
        <dbReference type="ARBA" id="ARBA00004443"/>
    </source>
</evidence>
<dbReference type="InterPro" id="IPR007741">
    <property type="entry name" value="Ribosomal_mL43/mS25/NADH_DH"/>
</dbReference>
<accession>A0AAV9IPU0</accession>
<evidence type="ECO:0000256" key="5">
    <source>
        <dbReference type="ARBA" id="ARBA00022660"/>
    </source>
</evidence>
<sequence length="110" mass="12212">MAWVARLSITFHELRFIYHTQAPSSAGVRAFLERHYATVKELNPGLPIYVRPSDGVPEPYVAARIGGGEYLKREAGGQSADGVMRLLEQMVAVTPPLDPLMRRHQLADVV</sequence>
<comment type="caution">
    <text evidence="11">The sequence shown here is derived from an EMBL/GenBank/DDBJ whole genome shotgun (WGS) entry which is preliminary data.</text>
</comment>